<gene>
    <name evidence="1" type="ORF">F9L08_02425</name>
</gene>
<organism evidence="1 2">
    <name type="scientific">Brucella tritici</name>
    <dbReference type="NCBI Taxonomy" id="94626"/>
    <lineage>
        <taxon>Bacteria</taxon>
        <taxon>Pseudomonadati</taxon>
        <taxon>Pseudomonadota</taxon>
        <taxon>Alphaproteobacteria</taxon>
        <taxon>Hyphomicrobiales</taxon>
        <taxon>Brucellaceae</taxon>
        <taxon>Brucella/Ochrobactrum group</taxon>
        <taxon>Brucella</taxon>
    </lineage>
</organism>
<dbReference type="EMBL" id="WBVX01000002">
    <property type="protein sequence ID" value="KAB2689538.1"/>
    <property type="molecule type" value="Genomic_DNA"/>
</dbReference>
<evidence type="ECO:0000313" key="1">
    <source>
        <dbReference type="EMBL" id="KAB2689538.1"/>
    </source>
</evidence>
<dbReference type="AlphaFoldDB" id="A0A6L3YVK9"/>
<accession>A0A6L3YVK9</accession>
<evidence type="ECO:0000313" key="2">
    <source>
        <dbReference type="Proteomes" id="UP000481643"/>
    </source>
</evidence>
<name>A0A6L3YVK9_9HYPH</name>
<protein>
    <submittedName>
        <fullName evidence="1">Uncharacterized protein</fullName>
    </submittedName>
</protein>
<comment type="caution">
    <text evidence="1">The sequence shown here is derived from an EMBL/GenBank/DDBJ whole genome shotgun (WGS) entry which is preliminary data.</text>
</comment>
<proteinExistence type="predicted"/>
<dbReference type="Proteomes" id="UP000481643">
    <property type="component" value="Unassembled WGS sequence"/>
</dbReference>
<dbReference type="RefSeq" id="WP_151650960.1">
    <property type="nucleotide sequence ID" value="NZ_WBVX01000002.1"/>
</dbReference>
<sequence length="101" mass="10899">MFKISFSPQYSDRSLSLEKQGDTLIVNGDPLDFSDLPDGSEYPEEAIDNHFVIGGVSRDGDAVHLTVLFPYAASGHFDTPDAITVTRDGPITLPEASNAVE</sequence>
<reference evidence="1 2" key="1">
    <citation type="submission" date="2019-09" db="EMBL/GenBank/DDBJ databases">
        <title>Taxonomic organization of the family Brucellaceae based on a phylogenomic approach.</title>
        <authorList>
            <person name="Leclercq S."/>
            <person name="Cloeckaert A."/>
            <person name="Zygmunt M.S."/>
        </authorList>
    </citation>
    <scope>NUCLEOTIDE SEQUENCE [LARGE SCALE GENOMIC DNA]</scope>
    <source>
        <strain evidence="1 2">WS1830</strain>
    </source>
</reference>